<dbReference type="EMBL" id="UINC01200349">
    <property type="protein sequence ID" value="SVE19193.1"/>
    <property type="molecule type" value="Genomic_DNA"/>
</dbReference>
<proteinExistence type="predicted"/>
<accession>A0A383BHA7</accession>
<gene>
    <name evidence="1" type="ORF">METZ01_LOCUS472047</name>
</gene>
<organism evidence="1">
    <name type="scientific">marine metagenome</name>
    <dbReference type="NCBI Taxonomy" id="408172"/>
    <lineage>
        <taxon>unclassified sequences</taxon>
        <taxon>metagenomes</taxon>
        <taxon>ecological metagenomes</taxon>
    </lineage>
</organism>
<name>A0A383BHA7_9ZZZZ</name>
<dbReference type="AlphaFoldDB" id="A0A383BHA7"/>
<evidence type="ECO:0000313" key="1">
    <source>
        <dbReference type="EMBL" id="SVE19193.1"/>
    </source>
</evidence>
<sequence>MMKQTTKLIGMLALGAFALGQADVARAADANPPERMTYQGYLVDVNGDALGNLAPTNYDTVFRVYAAKQGGTALWAEQQTITVDKGYFSVLLGEGSSTASNEPRDNLSAAFDGLDASDRFIGITVDVGGVATEITPRLRLVASPYAFMASQARRLTDGSGNSNFFKDDTSLKLGAGSTPTLTLPEAGGASLVGKLTVNLTGWGVGLQVVNDKVSTTFGAENSSVFHFNTGLPGFYFNK</sequence>
<feature type="non-terminal residue" evidence="1">
    <location>
        <position position="238"/>
    </location>
</feature>
<protein>
    <submittedName>
        <fullName evidence="1">Uncharacterized protein</fullName>
    </submittedName>
</protein>
<reference evidence="1" key="1">
    <citation type="submission" date="2018-05" db="EMBL/GenBank/DDBJ databases">
        <authorList>
            <person name="Lanie J.A."/>
            <person name="Ng W.-L."/>
            <person name="Kazmierczak K.M."/>
            <person name="Andrzejewski T.M."/>
            <person name="Davidsen T.M."/>
            <person name="Wayne K.J."/>
            <person name="Tettelin H."/>
            <person name="Glass J.I."/>
            <person name="Rusch D."/>
            <person name="Podicherti R."/>
            <person name="Tsui H.-C.T."/>
            <person name="Winkler M.E."/>
        </authorList>
    </citation>
    <scope>NUCLEOTIDE SEQUENCE</scope>
</reference>